<dbReference type="RefSeq" id="WP_128106888.1">
    <property type="nucleotide sequence ID" value="NZ_ATDN01000001.1"/>
</dbReference>
<keyword evidence="2" id="KW-1185">Reference proteome</keyword>
<reference evidence="1 2" key="1">
    <citation type="submission" date="2013-06" db="EMBL/GenBank/DDBJ databases">
        <title>The draft sequence of the Mycobacterium elephantis genome.</title>
        <authorList>
            <person name="Pettersson F.B."/>
            <person name="Das S."/>
            <person name="Dasgupta S."/>
            <person name="Bhattacharya A."/>
            <person name="Kirsebom L.A."/>
        </authorList>
    </citation>
    <scope>NUCLEOTIDE SEQUENCE [LARGE SCALE GENOMIC DNA]</scope>
    <source>
        <strain evidence="1 2">DSM 44368</strain>
    </source>
</reference>
<protein>
    <submittedName>
        <fullName evidence="1">Uncharacterized protein</fullName>
    </submittedName>
</protein>
<sequence>MSGPLADTDSTARTITEAPAYLITADGEVWSRPRTVAGKAGSLRVLQARRLKPDGAGRVSLRIDGATVRMPVAALFRRYWPEIGYRKVQFCCRRGHPLIDENVAVWGTGNRVCRICWPDWHPPPKTQNHAPGRETMRVAPRSHPEVDDLTASAHGWQIKTLSGEFPRGEFPRVRVMPRKWVSLLCEVAGTPWGGSEWSPGCLSPMVGVGAG</sequence>
<dbReference type="Proteomes" id="UP000287177">
    <property type="component" value="Unassembled WGS sequence"/>
</dbReference>
<evidence type="ECO:0000313" key="1">
    <source>
        <dbReference type="EMBL" id="RWA23970.1"/>
    </source>
</evidence>
<dbReference type="AlphaFoldDB" id="A0A439E0M2"/>
<comment type="caution">
    <text evidence="1">The sequence shown here is derived from an EMBL/GenBank/DDBJ whole genome shotgun (WGS) entry which is preliminary data.</text>
</comment>
<dbReference type="EMBL" id="ATDN01000001">
    <property type="protein sequence ID" value="RWA23970.1"/>
    <property type="molecule type" value="Genomic_DNA"/>
</dbReference>
<organism evidence="1 2">
    <name type="scientific">Mycolicibacterium elephantis DSM 44368</name>
    <dbReference type="NCBI Taxonomy" id="1335622"/>
    <lineage>
        <taxon>Bacteria</taxon>
        <taxon>Bacillati</taxon>
        <taxon>Actinomycetota</taxon>
        <taxon>Actinomycetes</taxon>
        <taxon>Mycobacteriales</taxon>
        <taxon>Mycobacteriaceae</taxon>
        <taxon>Mycolicibacterium</taxon>
    </lineage>
</organism>
<evidence type="ECO:0000313" key="2">
    <source>
        <dbReference type="Proteomes" id="UP000287177"/>
    </source>
</evidence>
<name>A0A439E0M2_9MYCO</name>
<accession>A0A439E0M2</accession>
<gene>
    <name evidence="1" type="ORF">MELE44368_01800</name>
</gene>
<proteinExistence type="predicted"/>